<name>A0A914UJQ9_9BILA</name>
<dbReference type="Proteomes" id="UP000887566">
    <property type="component" value="Unplaced"/>
</dbReference>
<evidence type="ECO:0000313" key="3">
    <source>
        <dbReference type="Proteomes" id="UP000887566"/>
    </source>
</evidence>
<evidence type="ECO:0000256" key="1">
    <source>
        <dbReference type="SAM" id="MobiDB-lite"/>
    </source>
</evidence>
<protein>
    <submittedName>
        <fullName evidence="4">Uncharacterized protein</fullName>
    </submittedName>
</protein>
<evidence type="ECO:0000313" key="4">
    <source>
        <dbReference type="WBParaSite" id="PSAMB.scaffold10665size3918.g33489.t1"/>
    </source>
</evidence>
<proteinExistence type="predicted"/>
<organism evidence="3 4">
    <name type="scientific">Plectus sambesii</name>
    <dbReference type="NCBI Taxonomy" id="2011161"/>
    <lineage>
        <taxon>Eukaryota</taxon>
        <taxon>Metazoa</taxon>
        <taxon>Ecdysozoa</taxon>
        <taxon>Nematoda</taxon>
        <taxon>Chromadorea</taxon>
        <taxon>Plectida</taxon>
        <taxon>Plectina</taxon>
        <taxon>Plectoidea</taxon>
        <taxon>Plectidae</taxon>
        <taxon>Plectus</taxon>
    </lineage>
</organism>
<keyword evidence="3" id="KW-1185">Reference proteome</keyword>
<feature type="signal peptide" evidence="2">
    <location>
        <begin position="1"/>
        <end position="35"/>
    </location>
</feature>
<keyword evidence="2" id="KW-0732">Signal</keyword>
<evidence type="ECO:0000256" key="2">
    <source>
        <dbReference type="SAM" id="SignalP"/>
    </source>
</evidence>
<reference evidence="4" key="1">
    <citation type="submission" date="2022-11" db="UniProtKB">
        <authorList>
            <consortium name="WormBaseParasite"/>
        </authorList>
    </citation>
    <scope>IDENTIFICATION</scope>
</reference>
<accession>A0A914UJQ9</accession>
<dbReference type="AlphaFoldDB" id="A0A914UJQ9"/>
<sequence length="171" mass="18706">MGGSRMMYRFRFQHAVMMSTVRFVLLFSLMALTCGVPHGRRGGFGGQFGRPGMFPDYGDYFYGFPNSGRGSFGGYRGGQPCPPAPTTPAPLTEQQVQDLTEAFFAATEDEQRLMLKDFLTSMSRGSSSTATANAGQNPPDFGDYDSAEGWLGRGRNAGNRGGHFREGSRWL</sequence>
<feature type="region of interest" description="Disordered" evidence="1">
    <location>
        <begin position="125"/>
        <end position="148"/>
    </location>
</feature>
<feature type="chain" id="PRO_5038035862" evidence="2">
    <location>
        <begin position="36"/>
        <end position="171"/>
    </location>
</feature>
<feature type="compositionally biased region" description="Polar residues" evidence="1">
    <location>
        <begin position="125"/>
        <end position="136"/>
    </location>
</feature>
<dbReference type="WBParaSite" id="PSAMB.scaffold10665size3918.g33489.t1">
    <property type="protein sequence ID" value="PSAMB.scaffold10665size3918.g33489.t1"/>
    <property type="gene ID" value="PSAMB.scaffold10665size3918.g33489"/>
</dbReference>